<comment type="caution">
    <text evidence="9">The sequence shown here is derived from an EMBL/GenBank/DDBJ whole genome shotgun (WGS) entry which is preliminary data.</text>
</comment>
<feature type="region of interest" description="Disordered" evidence="7">
    <location>
        <begin position="899"/>
        <end position="924"/>
    </location>
</feature>
<keyword evidence="3" id="KW-0677">Repeat</keyword>
<dbReference type="PROSITE" id="PS00028">
    <property type="entry name" value="ZINC_FINGER_C2H2_1"/>
    <property type="match status" value="1"/>
</dbReference>
<evidence type="ECO:0000313" key="10">
    <source>
        <dbReference type="Proteomes" id="UP000054783"/>
    </source>
</evidence>
<reference evidence="9 10" key="1">
    <citation type="submission" date="2015-01" db="EMBL/GenBank/DDBJ databases">
        <title>Evolution of Trichinella species and genotypes.</title>
        <authorList>
            <person name="Korhonen P.K."/>
            <person name="Edoardo P."/>
            <person name="Giuseppe L.R."/>
            <person name="Gasser R.B."/>
        </authorList>
    </citation>
    <scope>NUCLEOTIDE SEQUENCE [LARGE SCALE GENOMIC DNA]</scope>
    <source>
        <strain evidence="9">ISS2496</strain>
    </source>
</reference>
<feature type="compositionally biased region" description="Polar residues" evidence="7">
    <location>
        <begin position="1649"/>
        <end position="1669"/>
    </location>
</feature>
<protein>
    <recommendedName>
        <fullName evidence="2">26S proteasome non-ATPase regulatory subunit 1</fullName>
    </recommendedName>
</protein>
<evidence type="ECO:0000259" key="8">
    <source>
        <dbReference type="PROSITE" id="PS50157"/>
    </source>
</evidence>
<dbReference type="Gene3D" id="1.25.10.10">
    <property type="entry name" value="Leucine-rich Repeat Variant"/>
    <property type="match status" value="1"/>
</dbReference>
<dbReference type="Pfam" id="PF13646">
    <property type="entry name" value="HEAT_2"/>
    <property type="match status" value="1"/>
</dbReference>
<evidence type="ECO:0000256" key="2">
    <source>
        <dbReference type="ARBA" id="ARBA00014929"/>
    </source>
</evidence>
<proteinExistence type="inferred from homology"/>
<evidence type="ECO:0000256" key="4">
    <source>
        <dbReference type="ARBA" id="ARBA00022942"/>
    </source>
</evidence>
<dbReference type="Gene3D" id="3.30.70.260">
    <property type="match status" value="1"/>
</dbReference>
<dbReference type="PANTHER" id="PTHR10943:SF2">
    <property type="entry name" value="26S PROTEASOME NON-ATPASE REGULATORY SUBUNIT 1"/>
    <property type="match status" value="1"/>
</dbReference>
<organism evidence="9 10">
    <name type="scientific">Trichinella patagoniensis</name>
    <dbReference type="NCBI Taxonomy" id="990121"/>
    <lineage>
        <taxon>Eukaryota</taxon>
        <taxon>Metazoa</taxon>
        <taxon>Ecdysozoa</taxon>
        <taxon>Nematoda</taxon>
        <taxon>Enoplea</taxon>
        <taxon>Dorylaimia</taxon>
        <taxon>Trichinellida</taxon>
        <taxon>Trichinellidae</taxon>
        <taxon>Trichinella</taxon>
    </lineage>
</organism>
<accession>A0A0V0ZHP2</accession>
<feature type="region of interest" description="Disordered" evidence="7">
    <location>
        <begin position="1631"/>
        <end position="1669"/>
    </location>
</feature>
<keyword evidence="10" id="KW-1185">Reference proteome</keyword>
<dbReference type="GO" id="GO:0008270">
    <property type="term" value="F:zinc ion binding"/>
    <property type="evidence" value="ECO:0007669"/>
    <property type="project" value="UniProtKB-KW"/>
</dbReference>
<evidence type="ECO:0000256" key="3">
    <source>
        <dbReference type="ARBA" id="ARBA00022737"/>
    </source>
</evidence>
<feature type="region of interest" description="Disordered" evidence="7">
    <location>
        <begin position="1442"/>
        <end position="1559"/>
    </location>
</feature>
<dbReference type="InterPro" id="IPR016024">
    <property type="entry name" value="ARM-type_fold"/>
</dbReference>
<evidence type="ECO:0000256" key="6">
    <source>
        <dbReference type="SAM" id="Coils"/>
    </source>
</evidence>
<dbReference type="InterPro" id="IPR019330">
    <property type="entry name" value="MESD"/>
</dbReference>
<feature type="compositionally biased region" description="Basic and acidic residues" evidence="7">
    <location>
        <begin position="1450"/>
        <end position="1464"/>
    </location>
</feature>
<keyword evidence="6" id="KW-0175">Coiled coil</keyword>
<evidence type="ECO:0000313" key="9">
    <source>
        <dbReference type="EMBL" id="KRY11992.1"/>
    </source>
</evidence>
<feature type="compositionally biased region" description="Low complexity" evidence="7">
    <location>
        <begin position="1514"/>
        <end position="1554"/>
    </location>
</feature>
<dbReference type="PANTHER" id="PTHR10943">
    <property type="entry name" value="26S PROTEASOME NON-ATPASE REGULATORY SUBUNIT"/>
    <property type="match status" value="1"/>
</dbReference>
<comment type="similarity">
    <text evidence="1">Belongs to the proteasome subunit S1 family.</text>
</comment>
<dbReference type="SMART" id="SM00355">
    <property type="entry name" value="ZnF_C2H2"/>
    <property type="match status" value="2"/>
</dbReference>
<dbReference type="GO" id="GO:0008540">
    <property type="term" value="C:proteasome regulatory particle, base subcomplex"/>
    <property type="evidence" value="ECO:0007669"/>
    <property type="project" value="TreeGrafter"/>
</dbReference>
<keyword evidence="5" id="KW-0862">Zinc</keyword>
<dbReference type="PROSITE" id="PS50157">
    <property type="entry name" value="ZINC_FINGER_C2H2_2"/>
    <property type="match status" value="1"/>
</dbReference>
<dbReference type="InterPro" id="IPR011989">
    <property type="entry name" value="ARM-like"/>
</dbReference>
<gene>
    <name evidence="9" type="primary">STOP1</name>
    <name evidence="9" type="ORF">T12_8785</name>
</gene>
<dbReference type="GO" id="GO:0005634">
    <property type="term" value="C:nucleus"/>
    <property type="evidence" value="ECO:0007669"/>
    <property type="project" value="TreeGrafter"/>
</dbReference>
<feature type="coiled-coil region" evidence="6">
    <location>
        <begin position="688"/>
        <end position="736"/>
    </location>
</feature>
<dbReference type="OrthoDB" id="261572at2759"/>
<dbReference type="InterPro" id="IPR048570">
    <property type="entry name" value="PSMD1_RPN2_N"/>
</dbReference>
<dbReference type="Gene3D" id="6.10.250.640">
    <property type="match status" value="1"/>
</dbReference>
<dbReference type="Proteomes" id="UP000054783">
    <property type="component" value="Unassembled WGS sequence"/>
</dbReference>
<dbReference type="Pfam" id="PF18004">
    <property type="entry name" value="RPN2_C"/>
    <property type="match status" value="2"/>
</dbReference>
<evidence type="ECO:0000256" key="1">
    <source>
        <dbReference type="ARBA" id="ARBA00006308"/>
    </source>
</evidence>
<dbReference type="InterPro" id="IPR040623">
    <property type="entry name" value="RPN2_C"/>
</dbReference>
<dbReference type="GO" id="GO:0006457">
    <property type="term" value="P:protein folding"/>
    <property type="evidence" value="ECO:0007669"/>
    <property type="project" value="InterPro"/>
</dbReference>
<keyword evidence="5" id="KW-0863">Zinc-finger</keyword>
<feature type="compositionally biased region" description="Basic and acidic residues" evidence="7">
    <location>
        <begin position="899"/>
        <end position="923"/>
    </location>
</feature>
<dbReference type="Pfam" id="PF21505">
    <property type="entry name" value="RPN2_N"/>
    <property type="match status" value="2"/>
</dbReference>
<evidence type="ECO:0000256" key="5">
    <source>
        <dbReference type="PROSITE-ProRule" id="PRU00042"/>
    </source>
</evidence>
<dbReference type="GO" id="GO:0043161">
    <property type="term" value="P:proteasome-mediated ubiquitin-dependent protein catabolic process"/>
    <property type="evidence" value="ECO:0007669"/>
    <property type="project" value="TreeGrafter"/>
</dbReference>
<dbReference type="GO" id="GO:0034515">
    <property type="term" value="C:proteasome storage granule"/>
    <property type="evidence" value="ECO:0007669"/>
    <property type="project" value="TreeGrafter"/>
</dbReference>
<name>A0A0V0ZHP2_9BILA</name>
<keyword evidence="4 9" id="KW-0647">Proteasome</keyword>
<dbReference type="Pfam" id="PF10185">
    <property type="entry name" value="Mesd"/>
    <property type="match status" value="1"/>
</dbReference>
<dbReference type="SUPFAM" id="SSF48371">
    <property type="entry name" value="ARM repeat"/>
    <property type="match status" value="1"/>
</dbReference>
<feature type="non-terminal residue" evidence="9">
    <location>
        <position position="1"/>
    </location>
</feature>
<evidence type="ECO:0000256" key="7">
    <source>
        <dbReference type="SAM" id="MobiDB-lite"/>
    </source>
</evidence>
<sequence length="1669" mass="187756">LLSYYLHEYFSKEKKAKIEVSTYCYRQKWFIREMKDIVYEDIFPSEEELSSPAKSICPVCQTSFKNWQSLNAHRLRNHAASKSGGDSSYHRYFCPREKCKYSKIAKKVWFKSMKLLKQHFQKVHMAKLLVCSVCKDRRFSLLRDLQFHEKVCLKNLIENVSTMDMRMDNQSEKDKSIATSMAPTVYVLMPACKSAKVDAETQTDFTVDNKDIQCEVTEQYSWPSEGAGMSHSGQRNPFELDSLDFGCQAVACSHESHQDSLLMNNFCQTTSFVADASVDANLPLLNAEDHHQPPPDPLLTKWFFEDEAEEISGTVFNDIETQTEIDLDALMRSDCISDYFMVIYLMLVFCLTNTTAVEVEEMPADHPQVYTMKPPVNKHPRDYTEADLQGLFDQWEANDDPLDPDEIEGWRKPPPLDLNLLKVHTSEQASRIIKKDREMKLFVKFDPKMSRAEIDDLTNIWLMRFFNNHIVSKRRFSQEKEVEFLFIEGSQAWDAYHFVMDQDEVYEVMLEGNKYKGKAQLQCIRLFLCVNNTIVELVFYGIALIMVDITTAVMLNTSVILGGFTSLLDEQSVALQVYALENLDNLVPSFWHEIADCVSRIEELYEDENFPRRKLAALLASKVYYYLGIYKEALKYALYAEELFDVKIHSEYSETIVAIAIDEYIKLRNVEKQSERVGQDWRKNNYDRDKVEERRARIMKQKIKANRNKRKLNIKKEELEKPKNDEEEDRKNIEAALDKDCESEAITDPRLEAVINRMFDRCFAECEFKQIVGIALETRRIDMLNKALIESEDTVELATYCAKCAVQFVQNRTYRNEVFHHLVELCSSSPLLDYNTLCQCLLYLENPQQAVDCLKKMLVGSKESILAAYQIAFDLFDSASHQYLTGMLKCISPSEVEEKSDKTNVENSDSKNKPKEENAKSEEELQLEPLRRILSGELTIFAHMQFLIKNNRADLQILKNIKDTVRSSVCHTATVIANGIMYCGTTCDDFLRNNVDWVSKANNWSKFSAVASLGVIHKGHETEATRLLESYLPKDVVSATSSGYLEAGGFYALGLIHAGHGNETLFARLQRELNSTNNEVLRHGLCLGFGVAALGSLRADLCDDLRTILFQDEAVAAEAAGIGIGLILAGSLDYEVFKEMYMCATDTQHEKIQRGICVGIACIAFGRMEQANSWADELLKDQNPILRRAGVYTLAMAYCGSGNTNVVGRLLHLSVSDVNDDVRRAAVSSIGFVMSRNPTACPQLVSLLMESYNPNLRYGAAIALGVSCIASGLREAIALLEPMLDDTVNYVRQGALIAMAMVLMQHNECTAPKVKDFREKLMKIIGDKHEDVISKFGAIIAHGLLDAGGRNVTVSIIGRNENVSMITAIGLLVFLQSWYWFPLAHFISLALQPSCLIGLNSDLKMPNMTFISNAKPSTYAYPPQIVEKQAKNPEKVVAAVLSYTHKSRRREREKQAKQQEQEEKMDVDEAAVNKNKDKDVPDAAATATQATPAIPVESSTPAVENVPSVDKNVAETAEPKAAATPGDTTTTTAAPATTDTVATTTSAAAVGTGDAEAENKPAVVEPEPTFDTLNNPARVTKLQLKVMTMPDDSNFIPIKPITHGGIILMNEKSAEVAVDFVEEVKANVALGDEEAEPTAPSPFDYFIENESNGQNQEQTQTDNTSAATQ</sequence>
<feature type="compositionally biased region" description="Low complexity" evidence="7">
    <location>
        <begin position="1483"/>
        <end position="1493"/>
    </location>
</feature>
<dbReference type="FunFam" id="1.25.10.10:FF:000017">
    <property type="entry name" value="26S proteasome non-ATPase regulatory subunit 1"/>
    <property type="match status" value="1"/>
</dbReference>
<keyword evidence="5" id="KW-0479">Metal-binding</keyword>
<dbReference type="EMBL" id="JYDQ01000177">
    <property type="protein sequence ID" value="KRY11992.1"/>
    <property type="molecule type" value="Genomic_DNA"/>
</dbReference>
<dbReference type="InterPro" id="IPR013087">
    <property type="entry name" value="Znf_C2H2_type"/>
</dbReference>
<feature type="domain" description="C2H2-type" evidence="8">
    <location>
        <begin position="55"/>
        <end position="83"/>
    </location>
</feature>